<name>A0AA47AID9_9FIRM</name>
<feature type="signal peptide" evidence="1">
    <location>
        <begin position="1"/>
        <end position="29"/>
    </location>
</feature>
<proteinExistence type="predicted"/>
<dbReference type="InterPro" id="IPR008638">
    <property type="entry name" value="FhaB/CdiA-like_TPS"/>
</dbReference>
<dbReference type="RefSeq" id="WP_265138304.1">
    <property type="nucleotide sequence ID" value="NZ_CP110418.1"/>
</dbReference>
<feature type="domain" description="Filamentous haemagglutinin FhaB/tRNA nuclease CdiA-like TPS" evidence="2">
    <location>
        <begin position="47"/>
        <end position="167"/>
    </location>
</feature>
<dbReference type="InterPro" id="IPR012334">
    <property type="entry name" value="Pectin_lyas_fold"/>
</dbReference>
<evidence type="ECO:0000259" key="2">
    <source>
        <dbReference type="SMART" id="SM00912"/>
    </source>
</evidence>
<organism evidence="3 4">
    <name type="scientific">Veillonella rogosae</name>
    <dbReference type="NCBI Taxonomy" id="423477"/>
    <lineage>
        <taxon>Bacteria</taxon>
        <taxon>Bacillati</taxon>
        <taxon>Bacillota</taxon>
        <taxon>Negativicutes</taxon>
        <taxon>Veillonellales</taxon>
        <taxon>Veillonellaceae</taxon>
        <taxon>Veillonella</taxon>
    </lineage>
</organism>
<dbReference type="GO" id="GO:0003824">
    <property type="term" value="F:catalytic activity"/>
    <property type="evidence" value="ECO:0007669"/>
    <property type="project" value="UniProtKB-ARBA"/>
</dbReference>
<evidence type="ECO:0000256" key="1">
    <source>
        <dbReference type="SAM" id="SignalP"/>
    </source>
</evidence>
<dbReference type="InterPro" id="IPR025157">
    <property type="entry name" value="Hemagglutinin_rpt"/>
</dbReference>
<dbReference type="Gene3D" id="2.160.20.10">
    <property type="entry name" value="Single-stranded right-handed beta-helix, Pectin lyase-like"/>
    <property type="match status" value="1"/>
</dbReference>
<evidence type="ECO:0000313" key="4">
    <source>
        <dbReference type="Proteomes" id="UP001164244"/>
    </source>
</evidence>
<dbReference type="InterPro" id="IPR011050">
    <property type="entry name" value="Pectin_lyase_fold/virulence"/>
</dbReference>
<dbReference type="EMBL" id="CP110418">
    <property type="protein sequence ID" value="UZG51152.1"/>
    <property type="molecule type" value="Genomic_DNA"/>
</dbReference>
<dbReference type="SUPFAM" id="SSF51126">
    <property type="entry name" value="Pectin lyase-like"/>
    <property type="match status" value="1"/>
</dbReference>
<protein>
    <submittedName>
        <fullName evidence="3">Hemagglutinin repeat-containing protein</fullName>
    </submittedName>
</protein>
<dbReference type="Proteomes" id="UP001164244">
    <property type="component" value="Chromosome"/>
</dbReference>
<dbReference type="SMART" id="SM00912">
    <property type="entry name" value="Haemagg_act"/>
    <property type="match status" value="1"/>
</dbReference>
<dbReference type="KEGG" id="vrg:OKW85_00665"/>
<dbReference type="NCBIfam" id="TIGR01901">
    <property type="entry name" value="adhes_NPXG"/>
    <property type="match status" value="1"/>
</dbReference>
<sequence length="1948" mass="207461">MNIRKNTAVAIFAALLATNSAPWIPMALANPVVPNQGKLGPKIEEARNGMTVVNINTPNDKGLSHNQYNAFNVDEKGLILNNANRPVNTELAGYIMGNPNLVGPTANTILNEVTGTSSTSMNGALEVAGNKAHVIIANPNGISVNNGTFINASSATLTTGNPIINNGSVTGYKVQQGVITVGEKGLNASKTARTDMLAEAVKLNGKVWAQDAQVVTGKNDISVDSSGKVTNAHKTGESNQVGLDVAAIGGMYANSMYLVGTNDGFGVNNQGVLSAQNKLTIDSTGKLQNTGTIAATDANVTTKSLEQMNKGKFYVDTAKITTDSVTQTGNATTKEAPVMIAQKDLSIATKSIVNTDSSVIKAEGKLQLGKTMDQNGTVSGKIDSVVNTASTIEFGQGGALLAKSVDNKNGGITLKRVAVEGKEHVKNEVAPSGSIKRYQLSEERIYGHDDEIPKDKVVVHSSENLQLSINGKHHDSWTKYEYDRTREEDVVDTSNPGRIISGGNLHVDVDHMVNEASQISAVGDITGTVGHYEQSNPKGNEYITEEGTATSYSRHHKKGWDTTNIREAKYKNTKVNPKDVPVAVYGGHVENSKSDAVVDASLLNSMSQLSTNPNTSYVIETDPNFTNRRNFLSSDYVLSRLKLDPMNIQKRLGDGYYEQQLVMQEIIRQTGKSRLQSGLSAEEQYRQLMDAGISVTKSQSIVLGRGLTESEQKNLKEDVVLLVSKSVVLPNGKTETVLVPTLYLAPGTKRVEGGANLQAQSINLAVDTMHNSGSIVADKNVTVTGNSIHNDNGLIKGNTATITANDEVRNTQGTIMGTDTVSVYAKKDVVNEGGTITQTNATGSTKVIAGRDVINKGVQYEAGNSKVEWNSSNNRRETITSVDQGRIGGAGQTTVVAGRDVSMEAGVITSDVNAKVTAGRNVTMKAMNATHELEEHRFDKGKSGGGHSKTTESHDLVKAQSSVGSSIEGENVSVVASDAVQLEGSQLLAADTVKVSGNTVALNTAKANSTVNHVYLDKKKSLVKRESTNAVDDVSSTSVTGSTVSGKTVTITSAQDVTGQSAQIMGENAVSIVAGGKVELGADKALTDGSSVYRHKKSGLLGGAGIGFSIGKEKHNIDEANHEESTVRNTLASTKGTVTVKANDTVHLTSADIVAKEGAVLDGSAVTLDGNVDHNHMKHDERYKKSGLTVSLGGAIANTLTNTTRTIKQAGGRDDKRLAALELNEARKQLQDGYEAVDKAINGVKLRGPEGEVLKENGHSKRGTKNIDDAINLSVSIGSTSRKQGQVVDTNTYQGGTLVSDGNVHIIARDDQQSGIGLTGEKVEATKLVLDSASDINLEAGKNTVDINNTYKNSGWSVGAGISLTGGGLLDINASGHMARQNGDTHQETYVPTKLKAVELAQLKAKRDTNIIGSTVSGKKVEVDTGRDLHIQSLQDVDNFKEHSKSAGFSVSSKPNFKDPTGSINASIGRIDSKWKSVTEQAGIYAGEEGYNINVGNNTTLEGAIIKSDAPKAKNKLTTKSLEMKDIQNEAEYTYSNNGIGYNYYGSKKKLNQLHVEDNNSYNKIYNSIGLVPNLGVGSKGKASSTTQSAISDGILTVDGKEIDTKTINTNTENTLHQLGKIFDKKKIEERQELARLFAKNAFEEVHRLSDKYHWKDGSAQKVALHAAIGEITAQLAGNSNGSGAVAAGTNELVIRKIVEKVGKKHPDIAQNLSAILGMVTNKVINKSSISGAGVAALGAKYNDKLKDDISEGEFWTYNDAVYAASANVENELNNQQYDDYHEDVKIRMKAEGIVGLAYAGAEGAMETTEYKLAGIFLKEALDGNGDSHYYEGSLASESVKADPEIQSVIRKNGHSVPVGETRPFFISADTSLPGNHYAFGNIKLVVDLTHNSDGSISATGYATDVYNFEYVGSETFGDFIATQAWNLQRAGLLHPYVYKIDFSTRVY</sequence>
<dbReference type="Pfam" id="PF13332">
    <property type="entry name" value="Fil_haemagg_2"/>
    <property type="match status" value="2"/>
</dbReference>
<accession>A0AA47AID9</accession>
<gene>
    <name evidence="3" type="ORF">OKW85_00665</name>
</gene>
<evidence type="ECO:0000313" key="3">
    <source>
        <dbReference type="EMBL" id="UZG51152.1"/>
    </source>
</evidence>
<dbReference type="Pfam" id="PF05860">
    <property type="entry name" value="TPS"/>
    <property type="match status" value="1"/>
</dbReference>
<feature type="chain" id="PRO_5041439410" evidence="1">
    <location>
        <begin position="30"/>
        <end position="1948"/>
    </location>
</feature>
<reference evidence="3" key="1">
    <citation type="submission" date="2022-11" db="EMBL/GenBank/DDBJ databases">
        <title>Complete genome sequence of Veillonella rogosae KCOM 3468 isolated from human Subgingival dental plaque of Chronic peridontitis Lesion.</title>
        <authorList>
            <person name="Park S.-N."/>
            <person name="Lim Y.K."/>
            <person name="Kook J.-K."/>
        </authorList>
    </citation>
    <scope>NUCLEOTIDE SEQUENCE</scope>
    <source>
        <strain evidence="3">KCOM 3468</strain>
    </source>
</reference>
<keyword evidence="1" id="KW-0732">Signal</keyword>